<evidence type="ECO:0000256" key="1">
    <source>
        <dbReference type="SAM" id="SignalP"/>
    </source>
</evidence>
<dbReference type="SUPFAM" id="SSF50998">
    <property type="entry name" value="Quinoprotein alcohol dehydrogenase-like"/>
    <property type="match status" value="2"/>
</dbReference>
<dbReference type="Pfam" id="PF13360">
    <property type="entry name" value="PQQ_2"/>
    <property type="match status" value="2"/>
</dbReference>
<dbReference type="InterPro" id="IPR018391">
    <property type="entry name" value="PQQ_b-propeller_rpt"/>
</dbReference>
<keyword evidence="4" id="KW-1185">Reference proteome</keyword>
<dbReference type="InterPro" id="IPR002372">
    <property type="entry name" value="PQQ_rpt_dom"/>
</dbReference>
<reference evidence="3 4" key="1">
    <citation type="submission" date="2023-11" db="EMBL/GenBank/DDBJ databases">
        <title>MicrobeMod: A computational toolkit for identifying prokaryotic methylation and restriction-modification with nanopore sequencing.</title>
        <authorList>
            <person name="Crits-Christoph A."/>
            <person name="Kang S.C."/>
            <person name="Lee H."/>
            <person name="Ostrov N."/>
        </authorList>
    </citation>
    <scope>NUCLEOTIDE SEQUENCE [LARGE SCALE GENOMIC DNA]</scope>
    <source>
        <strain evidence="3 4">DSMZ 700</strain>
    </source>
</reference>
<sequence length="443" mass="47364">MTTTPPPLRRHKAQGLFRLTVPIALALAVPPCAHAYPARSGIIDGPKAWTQYRGGPTHNAVFANPHPTSTTTAPSFPVGGSIASNPVIVHGRLYIGNITGRTKGSITAFTVATGKRFWQTKTPNQVMSDIVYANGILYAGYGNKYFDARDVRGTGHSGVLALSARTGAIIWNFPTAGEVMPTPVIDNGMIYVATGDGHFDALDARSGLLDWHLRLPEWDSMSSPALDGNRIYVGADNSLVAINLAHRSIAWMFMDYGSFTDIPPAVGPDSAGKTRIVITAVKSAGQLTREERATYHITNQPRFQFIYGFNTMGILLWKNLLGGGPQQTGDTSGTPTIADGKAFVGSPYTMSVYAYSLKSGRKLWQNHLGTGVKGAPAILNHKVYVADIHGDIHILNETTGATEKTIPLAATSISPDGPVIINNHLFAAGRNGTIYTVKIDGAK</sequence>
<evidence type="ECO:0000259" key="2">
    <source>
        <dbReference type="Pfam" id="PF13360"/>
    </source>
</evidence>
<dbReference type="RefSeq" id="WP_319613264.1">
    <property type="nucleotide sequence ID" value="NZ_JAWXYB010000018.1"/>
</dbReference>
<accession>A0AAW9DML2</accession>
<comment type="caution">
    <text evidence="3">The sequence shown here is derived from an EMBL/GenBank/DDBJ whole genome shotgun (WGS) entry which is preliminary data.</text>
</comment>
<dbReference type="EMBL" id="JAWXYB010000018">
    <property type="protein sequence ID" value="MDX5930309.1"/>
    <property type="molecule type" value="Genomic_DNA"/>
</dbReference>
<evidence type="ECO:0000313" key="3">
    <source>
        <dbReference type="EMBL" id="MDX5930309.1"/>
    </source>
</evidence>
<name>A0AAW9DML2_ACIAO</name>
<evidence type="ECO:0000313" key="4">
    <source>
        <dbReference type="Proteomes" id="UP001279553"/>
    </source>
</evidence>
<proteinExistence type="predicted"/>
<protein>
    <submittedName>
        <fullName evidence="3">PQQ-binding-like beta-propeller repeat protein</fullName>
    </submittedName>
</protein>
<dbReference type="AlphaFoldDB" id="A0AAW9DML2"/>
<feature type="chain" id="PRO_5043331419" evidence="1">
    <location>
        <begin position="36"/>
        <end position="443"/>
    </location>
</feature>
<dbReference type="PANTHER" id="PTHR34512:SF30">
    <property type="entry name" value="OUTER MEMBRANE PROTEIN ASSEMBLY FACTOR BAMB"/>
    <property type="match status" value="1"/>
</dbReference>
<dbReference type="Proteomes" id="UP001279553">
    <property type="component" value="Unassembled WGS sequence"/>
</dbReference>
<feature type="domain" description="Pyrrolo-quinoline quinone repeat" evidence="2">
    <location>
        <begin position="351"/>
        <end position="438"/>
    </location>
</feature>
<feature type="domain" description="Pyrrolo-quinoline quinone repeat" evidence="2">
    <location>
        <begin position="103"/>
        <end position="246"/>
    </location>
</feature>
<keyword evidence="1" id="KW-0732">Signal</keyword>
<dbReference type="InterPro" id="IPR011047">
    <property type="entry name" value="Quinoprotein_ADH-like_sf"/>
</dbReference>
<gene>
    <name evidence="3" type="ORF">SIL87_05945</name>
</gene>
<dbReference type="Gene3D" id="2.130.10.10">
    <property type="entry name" value="YVTN repeat-like/Quinoprotein amine dehydrogenase"/>
    <property type="match status" value="2"/>
</dbReference>
<organism evidence="3 4">
    <name type="scientific">Acidiphilium acidophilum</name>
    <name type="common">Thiobacillus acidophilus</name>
    <dbReference type="NCBI Taxonomy" id="76588"/>
    <lineage>
        <taxon>Bacteria</taxon>
        <taxon>Pseudomonadati</taxon>
        <taxon>Pseudomonadota</taxon>
        <taxon>Alphaproteobacteria</taxon>
        <taxon>Acetobacterales</taxon>
        <taxon>Acidocellaceae</taxon>
        <taxon>Acidiphilium</taxon>
    </lineage>
</organism>
<feature type="signal peptide" evidence="1">
    <location>
        <begin position="1"/>
        <end position="35"/>
    </location>
</feature>
<dbReference type="PANTHER" id="PTHR34512">
    <property type="entry name" value="CELL SURFACE PROTEIN"/>
    <property type="match status" value="1"/>
</dbReference>
<dbReference type="InterPro" id="IPR015943">
    <property type="entry name" value="WD40/YVTN_repeat-like_dom_sf"/>
</dbReference>
<dbReference type="SMART" id="SM00564">
    <property type="entry name" value="PQQ"/>
    <property type="match status" value="6"/>
</dbReference>